<dbReference type="Pfam" id="PF00069">
    <property type="entry name" value="Pkinase"/>
    <property type="match status" value="1"/>
</dbReference>
<feature type="compositionally biased region" description="Polar residues" evidence="10">
    <location>
        <begin position="72"/>
        <end position="82"/>
    </location>
</feature>
<evidence type="ECO:0000256" key="10">
    <source>
        <dbReference type="SAM" id="MobiDB-lite"/>
    </source>
</evidence>
<feature type="compositionally biased region" description="Basic and acidic residues" evidence="10">
    <location>
        <begin position="319"/>
        <end position="341"/>
    </location>
</feature>
<feature type="binding site" evidence="9">
    <location>
        <position position="421"/>
    </location>
    <ligand>
        <name>ATP</name>
        <dbReference type="ChEBI" id="CHEBI:30616"/>
    </ligand>
</feature>
<protein>
    <recommendedName>
        <fullName evidence="1">non-specific serine/threonine protein kinase</fullName>
        <ecNumber evidence="1">2.7.11.1</ecNumber>
    </recommendedName>
</protein>
<dbReference type="SMART" id="SM00220">
    <property type="entry name" value="S_TKc"/>
    <property type="match status" value="1"/>
</dbReference>
<feature type="compositionally biased region" description="Basic residues" evidence="10">
    <location>
        <begin position="342"/>
        <end position="351"/>
    </location>
</feature>
<name>A0A3A2Z592_9EURO</name>
<evidence type="ECO:0000313" key="13">
    <source>
        <dbReference type="Proteomes" id="UP000266188"/>
    </source>
</evidence>
<keyword evidence="3" id="KW-0808">Transferase</keyword>
<keyword evidence="13" id="KW-1185">Reference proteome</keyword>
<feature type="compositionally biased region" description="Low complexity" evidence="10">
    <location>
        <begin position="118"/>
        <end position="131"/>
    </location>
</feature>
<evidence type="ECO:0000256" key="4">
    <source>
        <dbReference type="ARBA" id="ARBA00022741"/>
    </source>
</evidence>
<dbReference type="Proteomes" id="UP000266188">
    <property type="component" value="Unassembled WGS sequence"/>
</dbReference>
<feature type="region of interest" description="Disordered" evidence="10">
    <location>
        <begin position="606"/>
        <end position="725"/>
    </location>
</feature>
<evidence type="ECO:0000313" key="12">
    <source>
        <dbReference type="EMBL" id="RJE17860.1"/>
    </source>
</evidence>
<evidence type="ECO:0000256" key="8">
    <source>
        <dbReference type="ARBA" id="ARBA00048679"/>
    </source>
</evidence>
<dbReference type="PROSITE" id="PS50011">
    <property type="entry name" value="PROTEIN_KINASE_DOM"/>
    <property type="match status" value="1"/>
</dbReference>
<feature type="compositionally biased region" description="Low complexity" evidence="10">
    <location>
        <begin position="182"/>
        <end position="193"/>
    </location>
</feature>
<dbReference type="Gene3D" id="3.30.200.20">
    <property type="entry name" value="Phosphorylase Kinase, domain 1"/>
    <property type="match status" value="1"/>
</dbReference>
<evidence type="ECO:0000256" key="9">
    <source>
        <dbReference type="PROSITE-ProRule" id="PRU10141"/>
    </source>
</evidence>
<dbReference type="GO" id="GO:0005829">
    <property type="term" value="C:cytosol"/>
    <property type="evidence" value="ECO:0007669"/>
    <property type="project" value="TreeGrafter"/>
</dbReference>
<keyword evidence="6 9" id="KW-0067">ATP-binding</keyword>
<reference evidence="13" key="1">
    <citation type="submission" date="2017-02" db="EMBL/GenBank/DDBJ databases">
        <authorList>
            <person name="Tafer H."/>
            <person name="Lopandic K."/>
        </authorList>
    </citation>
    <scope>NUCLEOTIDE SEQUENCE [LARGE SCALE GENOMIC DNA]</scope>
    <source>
        <strain evidence="13">CBS 366.77</strain>
    </source>
</reference>
<comment type="caution">
    <text evidence="12">The sequence shown here is derived from an EMBL/GenBank/DDBJ whole genome shotgun (WGS) entry which is preliminary data.</text>
</comment>
<dbReference type="OrthoDB" id="6513151at2759"/>
<feature type="compositionally biased region" description="Basic and acidic residues" evidence="10">
    <location>
        <begin position="83"/>
        <end position="94"/>
    </location>
</feature>
<dbReference type="InterPro" id="IPR011009">
    <property type="entry name" value="Kinase-like_dom_sf"/>
</dbReference>
<dbReference type="GO" id="GO:0005524">
    <property type="term" value="F:ATP binding"/>
    <property type="evidence" value="ECO:0007669"/>
    <property type="project" value="UniProtKB-UniRule"/>
</dbReference>
<feature type="region of interest" description="Disordered" evidence="10">
    <location>
        <begin position="1"/>
        <end position="373"/>
    </location>
</feature>
<feature type="compositionally biased region" description="Polar residues" evidence="10">
    <location>
        <begin position="166"/>
        <end position="178"/>
    </location>
</feature>
<feature type="compositionally biased region" description="Polar residues" evidence="10">
    <location>
        <begin position="20"/>
        <end position="29"/>
    </location>
</feature>
<feature type="compositionally biased region" description="Polar residues" evidence="10">
    <location>
        <begin position="296"/>
        <end position="306"/>
    </location>
</feature>
<sequence length="807" mass="88942">MDSESQMSHKPDKAEDSAEPDSQSKQPQGQVRFASVAEEIDPPEPASNVSFRTPDEQSPPANDRTPEDKEQLSSLAQSLHESSQLHESRLRKFSFDPVSLPASRVASQESSHTHEHAGSTGPSAPTSPSTSMIQSPPLTPAETHSRDSKVNDSTTTLNAEKAAAMTPQTSPPASTSDRQAVPRSAPTSRPSSTDQLSVKKTGASDQPSHHRQAGKHGAPFYIGPTADSSSPEESPPLTPKLDPDSWTPPGAITPVGDLNDPYARSKRPPPPKNLSQLEARFVFGGRELKRRAHSFGRNNRSTSATDLKSHEKRGHKSGSKKELQKEETEGKHHGHMAELKRFFKRGHKHKRGDSPASIPKKSSRSSGKDTPYQMATENVPFADDHGLNSKYGKLGKVLGSGAGGSVRLLKRNSDGVTFAVKQFRDRHSWETLKEYSKKVTAEFCIGSTLHHGNIIETLDIIQESHRWYEVMEYAPYDLFAIVMTGKMVKEEIACAFKQILSGVAYLHGMGLAHRDLKLDNVVVNEHGIMKLIDFGSAVVFRYPFENDTVTATGIVGSDPYLAPEVYDEKRYDPRPTDIWSLAIIFCCMTLRRFPWKQPRVSDNSYRLFVSTPTPGTPVPDAEPRRRVKSSNDLPIRERKQSPAPDGKRAASSERRDANRVGEPEKTPAKPAPTNGDENHPPENPQEKTKSNTSNSNHSNCEKPARTTSKEAPPLPASAQSSAPRQEVIKGPWRLLRILPRESRYIIGRMLRVSTKERATLDEILTDDWVQNIQACKQETSGQVFNAPNHSHILVPPSSSPTVASKAK</sequence>
<dbReference type="FunFam" id="1.10.510.10:FF:000595">
    <property type="entry name" value="Protein kinase, putative (AFU_orthologue AFUA_5G11840)"/>
    <property type="match status" value="1"/>
</dbReference>
<dbReference type="EMBL" id="MVGC01000688">
    <property type="protein sequence ID" value="RJE17860.1"/>
    <property type="molecule type" value="Genomic_DNA"/>
</dbReference>
<comment type="catalytic activity">
    <reaction evidence="8">
        <text>L-seryl-[protein] + ATP = O-phospho-L-seryl-[protein] + ADP + H(+)</text>
        <dbReference type="Rhea" id="RHEA:17989"/>
        <dbReference type="Rhea" id="RHEA-COMP:9863"/>
        <dbReference type="Rhea" id="RHEA-COMP:11604"/>
        <dbReference type="ChEBI" id="CHEBI:15378"/>
        <dbReference type="ChEBI" id="CHEBI:29999"/>
        <dbReference type="ChEBI" id="CHEBI:30616"/>
        <dbReference type="ChEBI" id="CHEBI:83421"/>
        <dbReference type="ChEBI" id="CHEBI:456216"/>
        <dbReference type="EC" id="2.7.11.1"/>
    </reaction>
</comment>
<proteinExistence type="predicted"/>
<evidence type="ECO:0000256" key="7">
    <source>
        <dbReference type="ARBA" id="ARBA00047899"/>
    </source>
</evidence>
<gene>
    <name evidence="12" type="ORF">PHISCL_09802</name>
</gene>
<dbReference type="PROSITE" id="PS00107">
    <property type="entry name" value="PROTEIN_KINASE_ATP"/>
    <property type="match status" value="1"/>
</dbReference>
<dbReference type="AlphaFoldDB" id="A0A3A2Z592"/>
<dbReference type="InterPro" id="IPR017441">
    <property type="entry name" value="Protein_kinase_ATP_BS"/>
</dbReference>
<dbReference type="InterPro" id="IPR008271">
    <property type="entry name" value="Ser/Thr_kinase_AS"/>
</dbReference>
<evidence type="ECO:0000256" key="5">
    <source>
        <dbReference type="ARBA" id="ARBA00022777"/>
    </source>
</evidence>
<feature type="domain" description="Protein kinase" evidence="11">
    <location>
        <begin position="392"/>
        <end position="769"/>
    </location>
</feature>
<dbReference type="SUPFAM" id="SSF56112">
    <property type="entry name" value="Protein kinase-like (PK-like)"/>
    <property type="match status" value="1"/>
</dbReference>
<dbReference type="STRING" id="2070753.A0A3A2Z592"/>
<dbReference type="PANTHER" id="PTHR24343">
    <property type="entry name" value="SERINE/THREONINE KINASE"/>
    <property type="match status" value="1"/>
</dbReference>
<evidence type="ECO:0000256" key="3">
    <source>
        <dbReference type="ARBA" id="ARBA00022679"/>
    </source>
</evidence>
<feature type="compositionally biased region" description="Basic and acidic residues" evidence="10">
    <location>
        <begin position="676"/>
        <end position="689"/>
    </location>
</feature>
<accession>A0A3A2Z592</accession>
<keyword evidence="4 9" id="KW-0547">Nucleotide-binding</keyword>
<dbReference type="PANTHER" id="PTHR24343:SF137">
    <property type="entry name" value="SERINE_THREONINE-PROTEIN KINASE HRK1"/>
    <property type="match status" value="1"/>
</dbReference>
<dbReference type="InterPro" id="IPR000719">
    <property type="entry name" value="Prot_kinase_dom"/>
</dbReference>
<dbReference type="EC" id="2.7.11.1" evidence="1"/>
<dbReference type="PROSITE" id="PS00108">
    <property type="entry name" value="PROTEIN_KINASE_ST"/>
    <property type="match status" value="1"/>
</dbReference>
<evidence type="ECO:0000256" key="2">
    <source>
        <dbReference type="ARBA" id="ARBA00022527"/>
    </source>
</evidence>
<dbReference type="GO" id="GO:0004674">
    <property type="term" value="F:protein serine/threonine kinase activity"/>
    <property type="evidence" value="ECO:0007669"/>
    <property type="project" value="UniProtKB-KW"/>
</dbReference>
<organism evidence="12 13">
    <name type="scientific">Aspergillus sclerotialis</name>
    <dbReference type="NCBI Taxonomy" id="2070753"/>
    <lineage>
        <taxon>Eukaryota</taxon>
        <taxon>Fungi</taxon>
        <taxon>Dikarya</taxon>
        <taxon>Ascomycota</taxon>
        <taxon>Pezizomycotina</taxon>
        <taxon>Eurotiomycetes</taxon>
        <taxon>Eurotiomycetidae</taxon>
        <taxon>Eurotiales</taxon>
        <taxon>Aspergillaceae</taxon>
        <taxon>Aspergillus</taxon>
        <taxon>Aspergillus subgen. Polypaecilum</taxon>
    </lineage>
</organism>
<feature type="compositionally biased region" description="Polar residues" evidence="10">
    <location>
        <begin position="194"/>
        <end position="206"/>
    </location>
</feature>
<keyword evidence="5 12" id="KW-0418">Kinase</keyword>
<evidence type="ECO:0000259" key="11">
    <source>
        <dbReference type="PROSITE" id="PS50011"/>
    </source>
</evidence>
<feature type="compositionally biased region" description="Basic and acidic residues" evidence="10">
    <location>
        <begin position="634"/>
        <end position="667"/>
    </location>
</feature>
<feature type="compositionally biased region" description="Basic and acidic residues" evidence="10">
    <location>
        <begin position="699"/>
        <end position="708"/>
    </location>
</feature>
<dbReference type="Gene3D" id="1.10.510.10">
    <property type="entry name" value="Transferase(Phosphotransferase) domain 1"/>
    <property type="match status" value="1"/>
</dbReference>
<keyword evidence="2" id="KW-0723">Serine/threonine-protein kinase</keyword>
<evidence type="ECO:0000256" key="6">
    <source>
        <dbReference type="ARBA" id="ARBA00022840"/>
    </source>
</evidence>
<feature type="compositionally biased region" description="Basic and acidic residues" evidence="10">
    <location>
        <begin position="7"/>
        <end position="16"/>
    </location>
</feature>
<evidence type="ECO:0000256" key="1">
    <source>
        <dbReference type="ARBA" id="ARBA00012513"/>
    </source>
</evidence>
<comment type="catalytic activity">
    <reaction evidence="7">
        <text>L-threonyl-[protein] + ATP = O-phospho-L-threonyl-[protein] + ADP + H(+)</text>
        <dbReference type="Rhea" id="RHEA:46608"/>
        <dbReference type="Rhea" id="RHEA-COMP:11060"/>
        <dbReference type="Rhea" id="RHEA-COMP:11605"/>
        <dbReference type="ChEBI" id="CHEBI:15378"/>
        <dbReference type="ChEBI" id="CHEBI:30013"/>
        <dbReference type="ChEBI" id="CHEBI:30616"/>
        <dbReference type="ChEBI" id="CHEBI:61977"/>
        <dbReference type="ChEBI" id="CHEBI:456216"/>
        <dbReference type="EC" id="2.7.11.1"/>
    </reaction>
</comment>